<dbReference type="InterPro" id="IPR045886">
    <property type="entry name" value="ThiF/MoeB/HesA"/>
</dbReference>
<dbReference type="NCBIfam" id="NF004281">
    <property type="entry name" value="PRK05690.1"/>
    <property type="match status" value="1"/>
</dbReference>
<dbReference type="Gene3D" id="3.40.50.720">
    <property type="entry name" value="NAD(P)-binding Rossmann-like Domain"/>
    <property type="match status" value="1"/>
</dbReference>
<dbReference type="InterPro" id="IPR035985">
    <property type="entry name" value="Ubiquitin-activating_enz"/>
</dbReference>
<proteinExistence type="predicted"/>
<dbReference type="Pfam" id="PF00899">
    <property type="entry name" value="ThiF"/>
    <property type="match status" value="1"/>
</dbReference>
<dbReference type="CDD" id="cd00757">
    <property type="entry name" value="ThiF_MoeB_HesA_family"/>
    <property type="match status" value="1"/>
</dbReference>
<dbReference type="SUPFAM" id="SSF69572">
    <property type="entry name" value="Activating enzymes of the ubiquitin-like proteins"/>
    <property type="match status" value="1"/>
</dbReference>
<reference evidence="2 3" key="1">
    <citation type="submission" date="2010-12" db="EMBL/GenBank/DDBJ databases">
        <title>The Genome Sequence of Neisseria mucosa strain C102.</title>
        <authorList>
            <consortium name="The Broad Institute Genome Sequencing Platform"/>
            <person name="Earl A."/>
            <person name="Ward D."/>
            <person name="Feldgarden M."/>
            <person name="Gevers D."/>
            <person name="Sibley C.D."/>
            <person name="Field T.R."/>
            <person name="Grinwis M."/>
            <person name="Eshaghurshan C.S."/>
            <person name="Surette M."/>
            <person name="Young S.K."/>
            <person name="Zeng Q."/>
            <person name="Gargeya S."/>
            <person name="Fitzgerald M."/>
            <person name="Haas B."/>
            <person name="Abouelleil A."/>
            <person name="Alvarado L."/>
            <person name="Arachchi H.M."/>
            <person name="Berlin A."/>
            <person name="Brown A."/>
            <person name="Chapman S.B."/>
            <person name="Chen Z."/>
            <person name="Dunbar C."/>
            <person name="Freedman E."/>
            <person name="Gearin G."/>
            <person name="Gellesch M."/>
            <person name="Goldberg J."/>
            <person name="Griggs A."/>
            <person name="Gujja S."/>
            <person name="Heilman E."/>
            <person name="Heiman D."/>
            <person name="Howarth C."/>
            <person name="Larson L."/>
            <person name="Lui A."/>
            <person name="MacDonald P.J.P."/>
            <person name="Mehta T."/>
            <person name="Montmayeur A."/>
            <person name="Murphy C."/>
            <person name="Neiman D."/>
            <person name="Pearson M."/>
            <person name="Priest M."/>
            <person name="Roberts A."/>
            <person name="Saif S."/>
            <person name="Shea T."/>
            <person name="Shenoy N."/>
            <person name="Sisk P."/>
            <person name="Stolte C."/>
            <person name="Sykes S."/>
            <person name="White J."/>
            <person name="Yandava C."/>
            <person name="Nusbaum C."/>
            <person name="Birren B."/>
        </authorList>
    </citation>
    <scope>NUCLEOTIDE SEQUENCE [LARGE SCALE GENOMIC DNA]</scope>
    <source>
        <strain evidence="2 3">C102</strain>
    </source>
</reference>
<feature type="domain" description="THIF-type NAD/FAD binding fold" evidence="1">
    <location>
        <begin position="36"/>
        <end position="271"/>
    </location>
</feature>
<keyword evidence="3" id="KW-1185">Reference proteome</keyword>
<evidence type="ECO:0000313" key="3">
    <source>
        <dbReference type="Proteomes" id="UP000003612"/>
    </source>
</evidence>
<accession>A0ABP2KBF1</accession>
<evidence type="ECO:0000313" key="2">
    <source>
        <dbReference type="EMBL" id="EFV80194.1"/>
    </source>
</evidence>
<dbReference type="PANTHER" id="PTHR10953">
    <property type="entry name" value="UBIQUITIN-ACTIVATING ENZYME E1"/>
    <property type="match status" value="1"/>
</dbReference>
<dbReference type="Proteomes" id="UP000003612">
    <property type="component" value="Unassembled WGS sequence"/>
</dbReference>
<organism evidence="2 3">
    <name type="scientific">Neisseria mucosa C102</name>
    <dbReference type="NCBI Taxonomy" id="435832"/>
    <lineage>
        <taxon>Bacteria</taxon>
        <taxon>Pseudomonadati</taxon>
        <taxon>Pseudomonadota</taxon>
        <taxon>Betaproteobacteria</taxon>
        <taxon>Neisseriales</taxon>
        <taxon>Neisseriaceae</taxon>
        <taxon>Neisseria</taxon>
    </lineage>
</organism>
<sequence>MTTPTKILISKPLRPSEYSVSDGLIVMMNDQQLLRFSRHILLDEIGIEGQEKLLAAHALVVGCGGLGAAALPYLAAAGIGRLTIADADTVDETNLQRQITFTEADIGKNKALVMQGRLKQINSQTHITAMAEFLDEAKLVELANAADIILDCSDNYPTRQAVNRAAVDACTPLVSAAAVRFDGQIAVYRPDLPDTPCYACLFDGEQADDGACALFGVFSPLVGVVGTTQAAEALKVLLGIGTPSHGKLSTYNALSGQWRQYGVRRNPECPVCSGR</sequence>
<name>A0ABP2KBF1_NEIMU</name>
<dbReference type="InterPro" id="IPR000594">
    <property type="entry name" value="ThiF_NAD_FAD-bd"/>
</dbReference>
<dbReference type="EMBL" id="ACRG01000016">
    <property type="protein sequence ID" value="EFV80194.1"/>
    <property type="molecule type" value="Genomic_DNA"/>
</dbReference>
<evidence type="ECO:0000259" key="1">
    <source>
        <dbReference type="Pfam" id="PF00899"/>
    </source>
</evidence>
<dbReference type="PANTHER" id="PTHR10953:SF102">
    <property type="entry name" value="ADENYLYLTRANSFERASE AND SULFURTRANSFERASE MOCS3"/>
    <property type="match status" value="1"/>
</dbReference>
<gene>
    <name evidence="2" type="ORF">HMPREF0604_01715</name>
</gene>
<comment type="caution">
    <text evidence="2">The sequence shown here is derived from an EMBL/GenBank/DDBJ whole genome shotgun (WGS) entry which is preliminary data.</text>
</comment>
<protein>
    <submittedName>
        <fullName evidence="2">HesA/MoeB/ThiF family protein</fullName>
    </submittedName>
</protein>